<name>A0ABT9D9L6_9CELL</name>
<evidence type="ECO:0000313" key="3">
    <source>
        <dbReference type="Proteomes" id="UP001232536"/>
    </source>
</evidence>
<protein>
    <submittedName>
        <fullName evidence="2">Polysaccharide pyruvyl transferase family protein</fullName>
    </submittedName>
</protein>
<evidence type="ECO:0000259" key="1">
    <source>
        <dbReference type="Pfam" id="PF04230"/>
    </source>
</evidence>
<keyword evidence="3" id="KW-1185">Reference proteome</keyword>
<keyword evidence="2" id="KW-0808">Transferase</keyword>
<dbReference type="RefSeq" id="WP_304599694.1">
    <property type="nucleotide sequence ID" value="NZ_JAUQYP010000001.1"/>
</dbReference>
<evidence type="ECO:0000313" key="2">
    <source>
        <dbReference type="EMBL" id="MDO8106001.1"/>
    </source>
</evidence>
<dbReference type="Pfam" id="PF04230">
    <property type="entry name" value="PS_pyruv_trans"/>
    <property type="match status" value="1"/>
</dbReference>
<comment type="caution">
    <text evidence="2">The sequence shown here is derived from an EMBL/GenBank/DDBJ whole genome shotgun (WGS) entry which is preliminary data.</text>
</comment>
<dbReference type="Proteomes" id="UP001232536">
    <property type="component" value="Unassembled WGS sequence"/>
</dbReference>
<feature type="domain" description="Polysaccharide pyruvyl transferase" evidence="1">
    <location>
        <begin position="44"/>
        <end position="296"/>
    </location>
</feature>
<gene>
    <name evidence="2" type="ORF">Q6348_02190</name>
</gene>
<dbReference type="GO" id="GO:0016740">
    <property type="term" value="F:transferase activity"/>
    <property type="evidence" value="ECO:0007669"/>
    <property type="project" value="UniProtKB-KW"/>
</dbReference>
<dbReference type="EMBL" id="JAUQYP010000001">
    <property type="protein sequence ID" value="MDO8106001.1"/>
    <property type="molecule type" value="Genomic_DNA"/>
</dbReference>
<proteinExistence type="predicted"/>
<organism evidence="2 3">
    <name type="scientific">Actinotalea lenta</name>
    <dbReference type="NCBI Taxonomy" id="3064654"/>
    <lineage>
        <taxon>Bacteria</taxon>
        <taxon>Bacillati</taxon>
        <taxon>Actinomycetota</taxon>
        <taxon>Actinomycetes</taxon>
        <taxon>Micrococcales</taxon>
        <taxon>Cellulomonadaceae</taxon>
        <taxon>Actinotalea</taxon>
    </lineage>
</organism>
<accession>A0ABT9D9L6</accession>
<dbReference type="InterPro" id="IPR007345">
    <property type="entry name" value="Polysacch_pyruvyl_Trfase"/>
</dbReference>
<reference evidence="2 3" key="1">
    <citation type="submission" date="2023-07" db="EMBL/GenBank/DDBJ databases">
        <title>Description of novel actinomycetes strains, isolated from tidal flat sediment.</title>
        <authorList>
            <person name="Lu C."/>
        </authorList>
    </citation>
    <scope>NUCLEOTIDE SEQUENCE [LARGE SCALE GENOMIC DNA]</scope>
    <source>
        <strain evidence="2 3">SYSU T00b441</strain>
    </source>
</reference>
<sequence length="335" mass="36668">MPELGDTERARGLAALRDRFDRALAAWLGDDRDVVILDYPNHDNVGDSLIWLGTRDSLRRLGVRVAYATSNEYLRPELVDRLAGLPVLFHGGGNFGDMWPATHTTRLEMIRRFPDRRVLLLPQSVHFEAPDGDRETVRTLTGHPDLTLFVRDEPSLSWATAAGVRAELVPDAAFATEPRRLPRPRGTGAVAVWRSDKEARPGQELGPAAAGLTRTDWPEDLAPARRAFMAAMRLHVLLRAPRGVRRAAVLACDLMAARELRRGIALLADAPVLVTDRLHGAVLGLMTGRTVCRVDNTYGKLAAVLDLWWPGEPAIATAATRAEAEAWAVGRAGAA</sequence>